<keyword evidence="2" id="KW-0539">Nucleus</keyword>
<dbReference type="Proteomes" id="UP000326198">
    <property type="component" value="Unassembled WGS sequence"/>
</dbReference>
<dbReference type="PANTHER" id="PTHR12585">
    <property type="entry name" value="SCC1 / RAD21 FAMILY MEMBER"/>
    <property type="match status" value="1"/>
</dbReference>
<feature type="domain" description="Rad21/Rec8-like protein N-terminal" evidence="3">
    <location>
        <begin position="1"/>
        <end position="107"/>
    </location>
</feature>
<evidence type="ECO:0000256" key="1">
    <source>
        <dbReference type="ARBA" id="ARBA00004123"/>
    </source>
</evidence>
<dbReference type="GO" id="GO:0003682">
    <property type="term" value="F:chromatin binding"/>
    <property type="evidence" value="ECO:0007669"/>
    <property type="project" value="TreeGrafter"/>
</dbReference>
<dbReference type="AlphaFoldDB" id="A0A5N7B9L7"/>
<sequence length="725" mass="79633">MFYSHEMLTSPDHGVATIWLIATLGSKSISKKLSRKAILDVDVPRACHVIMDPEAPMALRLQGNLLYGVSRVYSQQCGYALTDVQAMHDKMRTVLKVLPGGGLDPAAGKARPDQLILPYDPSFLPECDLPGMRMDFSKLSLPCDIAISQDSDFVRPNTPDLSQSALSQSPGLRFSFSYNDIIIKDADGNGPETNVSSSVQRNINLGDLAATTFAEEGGILLQPDFEFDEDGNLIELGEMHRQTAKGKMSRLASEVPLLDEAANVGLDDLLFDHQPMSIDKRVETTTKHQVEGLIHASRATKRRRSESESTDELRHFPDDAVATMPQKRRAPRLQILDDRTTLRNTDLGNLNNDYVQNMAIASKQKQQSKLLAQAKKNAAFWVWGEGIGSVGLGLGASRVPHPLQHYSGEKLYDILNQTARNNGHKQKKLPSNNGEADSDTVARHIRAREGYEEQVGRGGVVDNHDMWQEVEIGRHGPSIFRDDNSFSSQMPWNITASVQSSQHGSSAAGGLRGIVNVSDPSASRGREPTTSHLAGCGLSQNRLTSASPLAGKGFPLDAETFDSLTLPGNDDMDALSDFDLSQYLQTEIFGADHGDTGYDANKSTYGRQPTLQDRISKFSLDQESLNFLGFLTRKLGVMPVEYVRETDENGFNSPLYFHGSKAIGFSALLPPTETSCSVATQGLMHILTLATNGFLSVHQETFEDRSTQYRAKYEFGEILLQLSEV</sequence>
<dbReference type="EMBL" id="ML736208">
    <property type="protein sequence ID" value="KAE8378431.1"/>
    <property type="molecule type" value="Genomic_DNA"/>
</dbReference>
<dbReference type="GO" id="GO:0007064">
    <property type="term" value="P:mitotic sister chromatid cohesion"/>
    <property type="evidence" value="ECO:0007669"/>
    <property type="project" value="TreeGrafter"/>
</dbReference>
<dbReference type="InterPro" id="IPR006910">
    <property type="entry name" value="Rad21_Rec8_N"/>
</dbReference>
<dbReference type="PANTHER" id="PTHR12585:SF70">
    <property type="entry name" value="RAD21_REC8 N TERMINAL DOMAIN PROTEIN (AFU_ORTHOLOGUE AFUA_6G02900)"/>
    <property type="match status" value="1"/>
</dbReference>
<dbReference type="GO" id="GO:0030892">
    <property type="term" value="C:mitotic cohesin complex"/>
    <property type="evidence" value="ECO:0007669"/>
    <property type="project" value="TreeGrafter"/>
</dbReference>
<dbReference type="CDD" id="cd21789">
    <property type="entry name" value="Rad21_Rec8_M_SpRec8p-like"/>
    <property type="match status" value="1"/>
</dbReference>
<evidence type="ECO:0000313" key="4">
    <source>
        <dbReference type="EMBL" id="KAE8378431.1"/>
    </source>
</evidence>
<reference evidence="4 5" key="1">
    <citation type="submission" date="2019-04" db="EMBL/GenBank/DDBJ databases">
        <title>Friends and foes A comparative genomics studyof 23 Aspergillus species from section Flavi.</title>
        <authorList>
            <consortium name="DOE Joint Genome Institute"/>
            <person name="Kjaerbolling I."/>
            <person name="Vesth T."/>
            <person name="Frisvad J.C."/>
            <person name="Nybo J.L."/>
            <person name="Theobald S."/>
            <person name="Kildgaard S."/>
            <person name="Isbrandt T."/>
            <person name="Kuo A."/>
            <person name="Sato A."/>
            <person name="Lyhne E.K."/>
            <person name="Kogle M.E."/>
            <person name="Wiebenga A."/>
            <person name="Kun R.S."/>
            <person name="Lubbers R.J."/>
            <person name="Makela M.R."/>
            <person name="Barry K."/>
            <person name="Chovatia M."/>
            <person name="Clum A."/>
            <person name="Daum C."/>
            <person name="Haridas S."/>
            <person name="He G."/>
            <person name="LaButti K."/>
            <person name="Lipzen A."/>
            <person name="Mondo S."/>
            <person name="Riley R."/>
            <person name="Salamov A."/>
            <person name="Simmons B.A."/>
            <person name="Magnuson J.K."/>
            <person name="Henrissat B."/>
            <person name="Mortensen U.H."/>
            <person name="Larsen T.O."/>
            <person name="Devries R.P."/>
            <person name="Grigoriev I.V."/>
            <person name="Machida M."/>
            <person name="Baker S.E."/>
            <person name="Andersen M.R."/>
        </authorList>
    </citation>
    <scope>NUCLEOTIDE SEQUENCE [LARGE SCALE GENOMIC DNA]</scope>
    <source>
        <strain evidence="4 5">IBT 29228</strain>
    </source>
</reference>
<dbReference type="OrthoDB" id="5427633at2759"/>
<evidence type="ECO:0000259" key="3">
    <source>
        <dbReference type="Pfam" id="PF04825"/>
    </source>
</evidence>
<proteinExistence type="predicted"/>
<dbReference type="GO" id="GO:0005634">
    <property type="term" value="C:nucleus"/>
    <property type="evidence" value="ECO:0007669"/>
    <property type="project" value="UniProtKB-SubCell"/>
</dbReference>
<comment type="subcellular location">
    <subcellularLocation>
        <location evidence="1">Nucleus</location>
    </subcellularLocation>
</comment>
<evidence type="ECO:0000256" key="2">
    <source>
        <dbReference type="ARBA" id="ARBA00023242"/>
    </source>
</evidence>
<gene>
    <name evidence="4" type="ORF">BDV26DRAFT_304313</name>
</gene>
<name>A0A5N7B9L7_9EURO</name>
<organism evidence="4 5">
    <name type="scientific">Aspergillus bertholletiae</name>
    <dbReference type="NCBI Taxonomy" id="1226010"/>
    <lineage>
        <taxon>Eukaryota</taxon>
        <taxon>Fungi</taxon>
        <taxon>Dikarya</taxon>
        <taxon>Ascomycota</taxon>
        <taxon>Pezizomycotina</taxon>
        <taxon>Eurotiomycetes</taxon>
        <taxon>Eurotiomycetidae</taxon>
        <taxon>Eurotiales</taxon>
        <taxon>Aspergillaceae</taxon>
        <taxon>Aspergillus</taxon>
        <taxon>Aspergillus subgen. Circumdati</taxon>
    </lineage>
</organism>
<keyword evidence="5" id="KW-1185">Reference proteome</keyword>
<dbReference type="InterPro" id="IPR039781">
    <property type="entry name" value="Rad21/Rec8-like"/>
</dbReference>
<evidence type="ECO:0000313" key="5">
    <source>
        <dbReference type="Proteomes" id="UP000326198"/>
    </source>
</evidence>
<accession>A0A5N7B9L7</accession>
<dbReference type="Pfam" id="PF04825">
    <property type="entry name" value="Rad21_Rec8_N"/>
    <property type="match status" value="1"/>
</dbReference>
<protein>
    <submittedName>
        <fullName evidence="4">Rec8 like protein-domain-containing protein</fullName>
    </submittedName>
</protein>